<keyword evidence="14" id="KW-0325">Glycoprotein</keyword>
<keyword evidence="8" id="KW-0217">Developmental protein</keyword>
<evidence type="ECO:0000256" key="3">
    <source>
        <dbReference type="ARBA" id="ARBA00004325"/>
    </source>
</evidence>
<organism evidence="18 19">
    <name type="scientific">Hippocampus comes</name>
    <name type="common">Tiger tail seahorse</name>
    <dbReference type="NCBI Taxonomy" id="109280"/>
    <lineage>
        <taxon>Eukaryota</taxon>
        <taxon>Metazoa</taxon>
        <taxon>Chordata</taxon>
        <taxon>Craniata</taxon>
        <taxon>Vertebrata</taxon>
        <taxon>Euteleostomi</taxon>
        <taxon>Actinopterygii</taxon>
        <taxon>Neopterygii</taxon>
        <taxon>Teleostei</taxon>
        <taxon>Neoteleostei</taxon>
        <taxon>Acanthomorphata</taxon>
        <taxon>Syngnathiaria</taxon>
        <taxon>Syngnathiformes</taxon>
        <taxon>Syngnathoidei</taxon>
        <taxon>Syngnathidae</taxon>
        <taxon>Hippocampus</taxon>
    </lineage>
</organism>
<feature type="region of interest" description="Disordered" evidence="17">
    <location>
        <begin position="238"/>
        <end position="265"/>
    </location>
</feature>
<evidence type="ECO:0000256" key="17">
    <source>
        <dbReference type="SAM" id="MobiDB-lite"/>
    </source>
</evidence>
<dbReference type="Ensembl" id="ENSHCOT00000010192.1">
    <property type="protein sequence ID" value="ENSHCOP00000018858.1"/>
    <property type="gene ID" value="ENSHCOG00000003730.1"/>
</dbReference>
<reference evidence="18" key="1">
    <citation type="submission" date="2025-08" db="UniProtKB">
        <authorList>
            <consortium name="Ensembl"/>
        </authorList>
    </citation>
    <scope>IDENTIFICATION</scope>
</reference>
<evidence type="ECO:0000256" key="13">
    <source>
        <dbReference type="ARBA" id="ARBA00023136"/>
    </source>
</evidence>
<keyword evidence="15" id="KW-0539">Nucleus</keyword>
<dbReference type="Pfam" id="PF06413">
    <property type="entry name" value="Neugrin"/>
    <property type="match status" value="1"/>
</dbReference>
<dbReference type="OrthoDB" id="6415470at2759"/>
<evidence type="ECO:0000313" key="18">
    <source>
        <dbReference type="Ensembl" id="ENSHCOP00000018858.1"/>
    </source>
</evidence>
<comment type="subunit">
    <text evidence="6">Forms a regulatory protein-RNA complex, consisting of RCC1L, NGRN, RPUSD3, RPUSD4, TRUB2, FASTKD2 and 16S mt-rRNA. Interacts with 16S mt-rRNA; this interaction is direct.</text>
</comment>
<feature type="region of interest" description="Disordered" evidence="17">
    <location>
        <begin position="152"/>
        <end position="193"/>
    </location>
</feature>
<comment type="function">
    <text evidence="1">Plays an essential role in mitochondrial ribosome biogenesis. As a component of a functional protein-RNA module, consisting of RCC1L, NGRN, RPUSD3, RPUSD4, TRUB2, FASTKD2 and 16S mitochondrial ribosomal RNA (16S mt-rRNA), controls 16S mt-rRNA abundance and is required for intra-mitochondrial translation of core subunits of the oxidative phosphorylation system.</text>
</comment>
<keyword evidence="9" id="KW-0964">Secreted</keyword>
<reference evidence="18" key="2">
    <citation type="submission" date="2025-09" db="UniProtKB">
        <authorList>
            <consortium name="Ensembl"/>
        </authorList>
    </citation>
    <scope>IDENTIFICATION</scope>
</reference>
<evidence type="ECO:0000256" key="6">
    <source>
        <dbReference type="ARBA" id="ARBA00011308"/>
    </source>
</evidence>
<dbReference type="STRING" id="109280.ENSHCOP00000018858"/>
<keyword evidence="19" id="KW-1185">Reference proteome</keyword>
<dbReference type="InterPro" id="IPR010487">
    <property type="entry name" value="NGRN/Rrg9"/>
</dbReference>
<dbReference type="AlphaFoldDB" id="A0A3Q2YMI1"/>
<evidence type="ECO:0000256" key="14">
    <source>
        <dbReference type="ARBA" id="ARBA00023180"/>
    </source>
</evidence>
<evidence type="ECO:0000256" key="12">
    <source>
        <dbReference type="ARBA" id="ARBA00023128"/>
    </source>
</evidence>
<feature type="compositionally biased region" description="Acidic residues" evidence="17">
    <location>
        <begin position="248"/>
        <end position="261"/>
    </location>
</feature>
<evidence type="ECO:0000256" key="15">
    <source>
        <dbReference type="ARBA" id="ARBA00023242"/>
    </source>
</evidence>
<dbReference type="GeneTree" id="ENSGT00390000014472"/>
<keyword evidence="13" id="KW-0472">Membrane</keyword>
<sequence>MTAGRLSVLSRWIRAVATSSACILKAVRPHPPSAFCRYASSKRVGKPRGIQNRARKEEDEDEEDPIMEEVEDKLNALLEESRKKQLRIKYNIMDRKMTPSGAPERTLTWEAMETIRYLKREHPDEWTIEHLAEGFSVSPAVIRRVVRNKFSPTAQRKAKQDAKVMSRLQRPALSSGEAGTEQSRPELPAGRSLRQFLPPGKLEAALVPVDVRTHEPPTKASALVTGPAMLPRRPKDAAATTMRPGEDSLIDVDPAESQDETWDGRVFSEEELDEFRDTKPAPAVQVGKDFFDGNGHFLYRI</sequence>
<evidence type="ECO:0000256" key="11">
    <source>
        <dbReference type="ARBA" id="ARBA00022782"/>
    </source>
</evidence>
<keyword evidence="10" id="KW-0732">Signal</keyword>
<protein>
    <recommendedName>
        <fullName evidence="7">Neugrin</fullName>
    </recommendedName>
    <alternativeName>
        <fullName evidence="16">Neurite outgrowth-associated protein</fullName>
    </alternativeName>
</protein>
<evidence type="ECO:0000256" key="2">
    <source>
        <dbReference type="ARBA" id="ARBA00004123"/>
    </source>
</evidence>
<evidence type="ECO:0000256" key="8">
    <source>
        <dbReference type="ARBA" id="ARBA00022473"/>
    </source>
</evidence>
<accession>A0A3Q2YMI1</accession>
<dbReference type="CTD" id="51335"/>
<keyword evidence="11" id="KW-0221">Differentiation</keyword>
<dbReference type="RefSeq" id="XP_019716322.1">
    <property type="nucleotide sequence ID" value="XM_019860763.1"/>
</dbReference>
<dbReference type="GO" id="GO:0031966">
    <property type="term" value="C:mitochondrial membrane"/>
    <property type="evidence" value="ECO:0007669"/>
    <property type="project" value="UniProtKB-SubCell"/>
</dbReference>
<evidence type="ECO:0000313" key="19">
    <source>
        <dbReference type="Proteomes" id="UP000264820"/>
    </source>
</evidence>
<dbReference type="Proteomes" id="UP000264820">
    <property type="component" value="Unplaced"/>
</dbReference>
<dbReference type="PANTHER" id="PTHR13475">
    <property type="entry name" value="NEUGRIN"/>
    <property type="match status" value="1"/>
</dbReference>
<dbReference type="OMA" id="KYHIMRR"/>
<dbReference type="PANTHER" id="PTHR13475:SF4">
    <property type="entry name" value="NEUGRIN"/>
    <property type="match status" value="1"/>
</dbReference>
<evidence type="ECO:0000256" key="9">
    <source>
        <dbReference type="ARBA" id="ARBA00022525"/>
    </source>
</evidence>
<dbReference type="KEGG" id="hcq:109510438"/>
<dbReference type="GO" id="GO:0030154">
    <property type="term" value="P:cell differentiation"/>
    <property type="evidence" value="ECO:0007669"/>
    <property type="project" value="UniProtKB-KW"/>
</dbReference>
<comment type="similarity">
    <text evidence="5">Belongs to the neugrin family.</text>
</comment>
<evidence type="ECO:0000256" key="1">
    <source>
        <dbReference type="ARBA" id="ARBA00003783"/>
    </source>
</evidence>
<evidence type="ECO:0000256" key="10">
    <source>
        <dbReference type="ARBA" id="ARBA00022729"/>
    </source>
</evidence>
<name>A0A3Q2YMI1_HIPCM</name>
<comment type="subcellular location">
    <subcellularLocation>
        <location evidence="3">Mitochondrion membrane</location>
    </subcellularLocation>
    <subcellularLocation>
        <location evidence="2">Nucleus</location>
    </subcellularLocation>
    <subcellularLocation>
        <location evidence="4">Secreted</location>
    </subcellularLocation>
</comment>
<keyword evidence="12" id="KW-0496">Mitochondrion</keyword>
<dbReference type="GO" id="GO:0005634">
    <property type="term" value="C:nucleus"/>
    <property type="evidence" value="ECO:0007669"/>
    <property type="project" value="UniProtKB-SubCell"/>
</dbReference>
<evidence type="ECO:0000256" key="16">
    <source>
        <dbReference type="ARBA" id="ARBA00029657"/>
    </source>
</evidence>
<evidence type="ECO:0000256" key="4">
    <source>
        <dbReference type="ARBA" id="ARBA00004613"/>
    </source>
</evidence>
<dbReference type="GeneID" id="109510438"/>
<evidence type="ECO:0000256" key="7">
    <source>
        <dbReference type="ARBA" id="ARBA00016593"/>
    </source>
</evidence>
<proteinExistence type="inferred from homology"/>
<evidence type="ECO:0000256" key="5">
    <source>
        <dbReference type="ARBA" id="ARBA00008082"/>
    </source>
</evidence>
<dbReference type="GO" id="GO:0005576">
    <property type="term" value="C:extracellular region"/>
    <property type="evidence" value="ECO:0007669"/>
    <property type="project" value="UniProtKB-SubCell"/>
</dbReference>